<gene>
    <name evidence="1" type="ORF">SAMN04489743_2692</name>
</gene>
<proteinExistence type="predicted"/>
<keyword evidence="2" id="KW-1185">Reference proteome</keyword>
<dbReference type="EMBL" id="LT629779">
    <property type="protein sequence ID" value="SDT38644.1"/>
    <property type="molecule type" value="Genomic_DNA"/>
</dbReference>
<organism evidence="1 2">
    <name type="scientific">Pseudarthrobacter equi</name>
    <dbReference type="NCBI Taxonomy" id="728066"/>
    <lineage>
        <taxon>Bacteria</taxon>
        <taxon>Bacillati</taxon>
        <taxon>Actinomycetota</taxon>
        <taxon>Actinomycetes</taxon>
        <taxon>Micrococcales</taxon>
        <taxon>Micrococcaceae</taxon>
        <taxon>Pseudarthrobacter</taxon>
    </lineage>
</organism>
<name>A0A1H1ZY57_9MICC</name>
<dbReference type="AlphaFoldDB" id="A0A1H1ZY57"/>
<evidence type="ECO:0000313" key="1">
    <source>
        <dbReference type="EMBL" id="SDT38644.1"/>
    </source>
</evidence>
<accession>A0A1H1ZY57</accession>
<dbReference type="Proteomes" id="UP000198751">
    <property type="component" value="Chromosome I"/>
</dbReference>
<reference evidence="2" key="1">
    <citation type="submission" date="2016-10" db="EMBL/GenBank/DDBJ databases">
        <authorList>
            <person name="Varghese N."/>
            <person name="Submissions S."/>
        </authorList>
    </citation>
    <scope>NUCLEOTIDE SEQUENCE [LARGE SCALE GENOMIC DNA]</scope>
    <source>
        <strain evidence="2">IMMIB L-1606</strain>
    </source>
</reference>
<sequence length="76" mass="8127">MYFWSPVYHPWIVDLRRLRTGSSLAAATGPARAVTAAGRVQVQRAEAGPAHSGPSFNVLGRKSGIAYLGISTESTR</sequence>
<evidence type="ECO:0000313" key="2">
    <source>
        <dbReference type="Proteomes" id="UP000198751"/>
    </source>
</evidence>
<protein>
    <submittedName>
        <fullName evidence="1">Uncharacterized protein</fullName>
    </submittedName>
</protein>